<evidence type="ECO:0000256" key="5">
    <source>
        <dbReference type="SAM" id="Phobius"/>
    </source>
</evidence>
<dbReference type="InterPro" id="IPR027359">
    <property type="entry name" value="Volt_channel_dom_sf"/>
</dbReference>
<dbReference type="PANTHER" id="PTHR10037:SF62">
    <property type="entry name" value="SODIUM CHANNEL PROTEIN 60E"/>
    <property type="match status" value="1"/>
</dbReference>
<keyword evidence="2 5" id="KW-0812">Transmembrane</keyword>
<evidence type="ECO:0000256" key="3">
    <source>
        <dbReference type="ARBA" id="ARBA00022989"/>
    </source>
</evidence>
<dbReference type="Proteomes" id="UP001189429">
    <property type="component" value="Unassembled WGS sequence"/>
</dbReference>
<dbReference type="SUPFAM" id="SSF81324">
    <property type="entry name" value="Voltage-gated potassium channels"/>
    <property type="match status" value="1"/>
</dbReference>
<name>A0ABN9YBN2_9DINO</name>
<dbReference type="PANTHER" id="PTHR10037">
    <property type="entry name" value="VOLTAGE-GATED CATION CHANNEL CALCIUM AND SODIUM"/>
    <property type="match status" value="1"/>
</dbReference>
<sequence>ERIHFSLKNLDRVHPCRLAVYKVISSKTFDNTIMGCIVLNTIVMALTIFPEPLDGWNNCQEAGNTIFAAIFAVEAVLKLIAIRLHYFLDPWNRFDFVCVLASFVGARGTGSVTSVIRILRIARLFRLLRFLKELNRLFRCLFRSIPKLCNVLMVLSLVLVLFSILGMSLFGTAKLHETFNEHGNFRTFLRGFVTLLRASTGEAWNEIMHDLAKDERDWFRQANHFRVRAQLIKDANVQTAREGPESRGQKMQVEPDKQDARVVGADVGALLFQLQAWVRTLEDQAPNAALTQRGSPIAKTAITAHQDFIKKRRENPESNISAPSFHGLSAILHVFEN</sequence>
<keyword evidence="8" id="KW-1185">Reference proteome</keyword>
<accession>A0ABN9YBN2</accession>
<evidence type="ECO:0000313" key="7">
    <source>
        <dbReference type="EMBL" id="CAK0909049.1"/>
    </source>
</evidence>
<dbReference type="EMBL" id="CAUYUJ010022120">
    <property type="protein sequence ID" value="CAK0909049.1"/>
    <property type="molecule type" value="Genomic_DNA"/>
</dbReference>
<dbReference type="Gene3D" id="1.20.120.350">
    <property type="entry name" value="Voltage-gated potassium channels. Chain C"/>
    <property type="match status" value="1"/>
</dbReference>
<evidence type="ECO:0000256" key="1">
    <source>
        <dbReference type="ARBA" id="ARBA00004141"/>
    </source>
</evidence>
<evidence type="ECO:0000256" key="4">
    <source>
        <dbReference type="ARBA" id="ARBA00023136"/>
    </source>
</evidence>
<feature type="non-terminal residue" evidence="7">
    <location>
        <position position="1"/>
    </location>
</feature>
<gene>
    <name evidence="7" type="ORF">PCOR1329_LOCUS83562</name>
</gene>
<dbReference type="Pfam" id="PF00520">
    <property type="entry name" value="Ion_trans"/>
    <property type="match status" value="1"/>
</dbReference>
<evidence type="ECO:0000256" key="2">
    <source>
        <dbReference type="ARBA" id="ARBA00022692"/>
    </source>
</evidence>
<keyword evidence="3 5" id="KW-1133">Transmembrane helix</keyword>
<organism evidence="7 8">
    <name type="scientific">Prorocentrum cordatum</name>
    <dbReference type="NCBI Taxonomy" id="2364126"/>
    <lineage>
        <taxon>Eukaryota</taxon>
        <taxon>Sar</taxon>
        <taxon>Alveolata</taxon>
        <taxon>Dinophyceae</taxon>
        <taxon>Prorocentrales</taxon>
        <taxon>Prorocentraceae</taxon>
        <taxon>Prorocentrum</taxon>
    </lineage>
</organism>
<protein>
    <recommendedName>
        <fullName evidence="6">Ion transport domain-containing protein</fullName>
    </recommendedName>
</protein>
<dbReference type="InterPro" id="IPR005821">
    <property type="entry name" value="Ion_trans_dom"/>
</dbReference>
<comment type="caution">
    <text evidence="7">The sequence shown here is derived from an EMBL/GenBank/DDBJ whole genome shotgun (WGS) entry which is preliminary data.</text>
</comment>
<evidence type="ECO:0000313" key="8">
    <source>
        <dbReference type="Proteomes" id="UP001189429"/>
    </source>
</evidence>
<comment type="subcellular location">
    <subcellularLocation>
        <location evidence="1">Membrane</location>
        <topology evidence="1">Multi-pass membrane protein</topology>
    </subcellularLocation>
</comment>
<dbReference type="InterPro" id="IPR043203">
    <property type="entry name" value="VGCC_Ca_Na"/>
</dbReference>
<feature type="transmembrane region" description="Helical" evidence="5">
    <location>
        <begin position="65"/>
        <end position="88"/>
    </location>
</feature>
<keyword evidence="4 5" id="KW-0472">Membrane</keyword>
<feature type="transmembrane region" description="Helical" evidence="5">
    <location>
        <begin position="148"/>
        <end position="170"/>
    </location>
</feature>
<dbReference type="Gene3D" id="1.10.287.70">
    <property type="match status" value="1"/>
</dbReference>
<evidence type="ECO:0000259" key="6">
    <source>
        <dbReference type="Pfam" id="PF00520"/>
    </source>
</evidence>
<proteinExistence type="predicted"/>
<feature type="domain" description="Ion transport" evidence="6">
    <location>
        <begin position="27"/>
        <end position="215"/>
    </location>
</feature>
<feature type="transmembrane region" description="Helical" evidence="5">
    <location>
        <begin position="32"/>
        <end position="53"/>
    </location>
</feature>
<reference evidence="7" key="1">
    <citation type="submission" date="2023-10" db="EMBL/GenBank/DDBJ databases">
        <authorList>
            <person name="Chen Y."/>
            <person name="Shah S."/>
            <person name="Dougan E. K."/>
            <person name="Thang M."/>
            <person name="Chan C."/>
        </authorList>
    </citation>
    <scope>NUCLEOTIDE SEQUENCE [LARGE SCALE GENOMIC DNA]</scope>
</reference>